<feature type="domain" description="SLC12A transporter C-terminal" evidence="10">
    <location>
        <begin position="688"/>
        <end position="864"/>
    </location>
</feature>
<dbReference type="Pfam" id="PF03522">
    <property type="entry name" value="SLC12"/>
    <property type="match status" value="2"/>
</dbReference>
<keyword evidence="12" id="KW-1185">Reference proteome</keyword>
<evidence type="ECO:0000256" key="2">
    <source>
        <dbReference type="ARBA" id="ARBA00010593"/>
    </source>
</evidence>
<dbReference type="SMR" id="A2E1M7"/>
<gene>
    <name evidence="11" type="ORF">TVAG_206420</name>
</gene>
<dbReference type="OrthoDB" id="2020542at2759"/>
<evidence type="ECO:0000256" key="7">
    <source>
        <dbReference type="SAM" id="MobiDB-lite"/>
    </source>
</evidence>
<reference evidence="11" key="1">
    <citation type="submission" date="2006-10" db="EMBL/GenBank/DDBJ databases">
        <authorList>
            <person name="Amadeo P."/>
            <person name="Zhao Q."/>
            <person name="Wortman J."/>
            <person name="Fraser-Liggett C."/>
            <person name="Carlton J."/>
        </authorList>
    </citation>
    <scope>NUCLEOTIDE SEQUENCE</scope>
    <source>
        <strain evidence="11">G3</strain>
    </source>
</reference>
<reference evidence="11" key="2">
    <citation type="journal article" date="2007" name="Science">
        <title>Draft genome sequence of the sexually transmitted pathogen Trichomonas vaginalis.</title>
        <authorList>
            <person name="Carlton J.M."/>
            <person name="Hirt R.P."/>
            <person name="Silva J.C."/>
            <person name="Delcher A.L."/>
            <person name="Schatz M."/>
            <person name="Zhao Q."/>
            <person name="Wortman J.R."/>
            <person name="Bidwell S.L."/>
            <person name="Alsmark U.C.M."/>
            <person name="Besteiro S."/>
            <person name="Sicheritz-Ponten T."/>
            <person name="Noel C.J."/>
            <person name="Dacks J.B."/>
            <person name="Foster P.G."/>
            <person name="Simillion C."/>
            <person name="Van de Peer Y."/>
            <person name="Miranda-Saavedra D."/>
            <person name="Barton G.J."/>
            <person name="Westrop G.D."/>
            <person name="Mueller S."/>
            <person name="Dessi D."/>
            <person name="Fiori P.L."/>
            <person name="Ren Q."/>
            <person name="Paulsen I."/>
            <person name="Zhang H."/>
            <person name="Bastida-Corcuera F.D."/>
            <person name="Simoes-Barbosa A."/>
            <person name="Brown M.T."/>
            <person name="Hayes R.D."/>
            <person name="Mukherjee M."/>
            <person name="Okumura C.Y."/>
            <person name="Schneider R."/>
            <person name="Smith A.J."/>
            <person name="Vanacova S."/>
            <person name="Villalvazo M."/>
            <person name="Haas B.J."/>
            <person name="Pertea M."/>
            <person name="Feldblyum T.V."/>
            <person name="Utterback T.R."/>
            <person name="Shu C.L."/>
            <person name="Osoegawa K."/>
            <person name="de Jong P.J."/>
            <person name="Hrdy I."/>
            <person name="Horvathova L."/>
            <person name="Zubacova Z."/>
            <person name="Dolezal P."/>
            <person name="Malik S.B."/>
            <person name="Logsdon J.M. Jr."/>
            <person name="Henze K."/>
            <person name="Gupta A."/>
            <person name="Wang C.C."/>
            <person name="Dunne R.L."/>
            <person name="Upcroft J.A."/>
            <person name="Upcroft P."/>
            <person name="White O."/>
            <person name="Salzberg S.L."/>
            <person name="Tang P."/>
            <person name="Chiu C.-H."/>
            <person name="Lee Y.-S."/>
            <person name="Embley T.M."/>
            <person name="Coombs G.H."/>
            <person name="Mottram J.C."/>
            <person name="Tachezy J."/>
            <person name="Fraser-Liggett C.M."/>
            <person name="Johnson P.J."/>
        </authorList>
    </citation>
    <scope>NUCLEOTIDE SEQUENCE [LARGE SCALE GENOMIC DNA]</scope>
    <source>
        <strain evidence="11">G3</strain>
    </source>
</reference>
<dbReference type="InterPro" id="IPR018491">
    <property type="entry name" value="SLC12_C"/>
</dbReference>
<evidence type="ECO:0000313" key="12">
    <source>
        <dbReference type="Proteomes" id="UP000001542"/>
    </source>
</evidence>
<feature type="transmembrane region" description="Helical" evidence="8">
    <location>
        <begin position="241"/>
        <end position="264"/>
    </location>
</feature>
<feature type="transmembrane region" description="Helical" evidence="8">
    <location>
        <begin position="298"/>
        <end position="315"/>
    </location>
</feature>
<feature type="transmembrane region" description="Helical" evidence="8">
    <location>
        <begin position="447"/>
        <end position="464"/>
    </location>
</feature>
<feature type="transmembrane region" description="Helical" evidence="8">
    <location>
        <begin position="97"/>
        <end position="118"/>
    </location>
</feature>
<keyword evidence="3" id="KW-0813">Transport</keyword>
<dbReference type="EMBL" id="DS113285">
    <property type="protein sequence ID" value="EAY13474.1"/>
    <property type="molecule type" value="Genomic_DNA"/>
</dbReference>
<keyword evidence="6 8" id="KW-0472">Membrane</keyword>
<dbReference type="VEuPathDB" id="TrichDB:TVAGG3_0518940"/>
<dbReference type="STRING" id="5722.A2E1M7"/>
<keyword evidence="5 8" id="KW-1133">Transmembrane helix</keyword>
<dbReference type="Gene3D" id="1.20.1740.10">
    <property type="entry name" value="Amino acid/polyamine transporter I"/>
    <property type="match status" value="1"/>
</dbReference>
<dbReference type="FunFam" id="1.20.1740.10:FF:000013">
    <property type="entry name" value="Solute carrier family 12 member"/>
    <property type="match status" value="1"/>
</dbReference>
<dbReference type="VEuPathDB" id="TrichDB:TVAG_206420"/>
<dbReference type="Pfam" id="PF00324">
    <property type="entry name" value="AA_permease"/>
    <property type="match status" value="1"/>
</dbReference>
<protein>
    <submittedName>
        <fullName evidence="11">Amino acid permease family protein</fullName>
    </submittedName>
</protein>
<accession>A2E1M7</accession>
<evidence type="ECO:0000313" key="11">
    <source>
        <dbReference type="EMBL" id="EAY13474.1"/>
    </source>
</evidence>
<dbReference type="PANTHER" id="PTHR11827:SF72">
    <property type="entry name" value="GH08340P"/>
    <property type="match status" value="1"/>
</dbReference>
<proteinExistence type="inferred from homology"/>
<name>A2E1M7_TRIV3</name>
<keyword evidence="4 8" id="KW-0812">Transmembrane</keyword>
<feature type="transmembrane region" description="Helical" evidence="8">
    <location>
        <begin position="327"/>
        <end position="351"/>
    </location>
</feature>
<feature type="domain" description="Amino acid permease/ SLC12A" evidence="9">
    <location>
        <begin position="110"/>
        <end position="557"/>
    </location>
</feature>
<comment type="subcellular location">
    <subcellularLocation>
        <location evidence="1">Membrane</location>
        <topology evidence="1">Multi-pass membrane protein</topology>
    </subcellularLocation>
</comment>
<evidence type="ECO:0000256" key="5">
    <source>
        <dbReference type="ARBA" id="ARBA00022989"/>
    </source>
</evidence>
<dbReference type="eggNOG" id="KOG2082">
    <property type="taxonomic scope" value="Eukaryota"/>
</dbReference>
<dbReference type="GO" id="GO:0015377">
    <property type="term" value="F:chloride:monoatomic cation symporter activity"/>
    <property type="evidence" value="ECO:0007669"/>
    <property type="project" value="InterPro"/>
</dbReference>
<comment type="similarity">
    <text evidence="2">Belongs to the SLC12A transporter family.</text>
</comment>
<feature type="transmembrane region" description="Helical" evidence="8">
    <location>
        <begin position="130"/>
        <end position="155"/>
    </location>
</feature>
<dbReference type="AlphaFoldDB" id="A2E1M7"/>
<organism evidence="11 12">
    <name type="scientific">Trichomonas vaginalis (strain ATCC PRA-98 / G3)</name>
    <dbReference type="NCBI Taxonomy" id="412133"/>
    <lineage>
        <taxon>Eukaryota</taxon>
        <taxon>Metamonada</taxon>
        <taxon>Parabasalia</taxon>
        <taxon>Trichomonadida</taxon>
        <taxon>Trichomonadidae</taxon>
        <taxon>Trichomonas</taxon>
    </lineage>
</organism>
<feature type="transmembrane region" description="Helical" evidence="8">
    <location>
        <begin position="371"/>
        <end position="393"/>
    </location>
</feature>
<dbReference type="RefSeq" id="XP_001325697.1">
    <property type="nucleotide sequence ID" value="XM_001325662.1"/>
</dbReference>
<sequence>MSEIPLTMEELQTPLAEPATTGEVPNEPPENKILPSAFLNANEVVPDTILYKVPSARPKISEIRRTSIMEGTPGSQQTFEIQKPENKKRFKFKSLSFGLMLGFYLPTVVNLICITYSVDIAKTIENFGLGYGLIIFFTYTLIAYGTLTSISALATNGEMQKGGCYYLISRSFGTNYAAAIGFLIILGHASSISSNFFNIGHVCSNLYSPKLMTKSRYGDSILIQFIACSVVLLFQFFGVKFLVILICILAAGLALGVCFLYAGFFVQKPSADGFYQGFSKALFKQNWKPAGAKFDLELFYLFSSVNGVITIADYSGSLSPAKQAIPIGGYSALVTATVFFLLMLFLISGSANFENLPDSVASFMTISSHPLISYIGFICAGFGSAITMTMGGSRTVTQMVKDGLLPKFINAKMINNESVIANVTIVLIGFLFSFVNTREMIQSLTNVFFLIPLALLNLSLYLTASQHNPGFRPVFKVYNKWFSLFLVLVCLVRACLVNWIIFIVTVVVMGSVILIYDRFVKIHDSWGSVLSNHVFYSTMKEALRLYNVQPHVKTYRSNMIFVTQKKPNDCMHAIDFINQLLNGHGMAAVGRVVVTNEPPNIKKLIEERAESFITADDSYHVFYDIACAPTFHEGVRDFLLTAGIGTLRPNTLCLEFPDDWRNDDSSEFFTTLETAFDANFSVTVLRHLNRFKEVDRNGTIDVWWLADDGGLTLLLPYLLSREKQWKNAKLRIMTLSFLDENQDFQETQERMEHLLYKFRIKAEVICIEVSVNNEEPSLLAKQKWQSLVGNSIPENEHHNILTTRYLLLSDLIRNYSAMSSFICLTMLVPRETTIPNIYISWLDILSFLDVPFLFVRGNGENTLSWHI</sequence>
<dbReference type="InParanoid" id="A2E1M7"/>
<dbReference type="GO" id="GO:0016020">
    <property type="term" value="C:membrane"/>
    <property type="evidence" value="ECO:0007669"/>
    <property type="project" value="UniProtKB-SubCell"/>
</dbReference>
<evidence type="ECO:0000256" key="3">
    <source>
        <dbReference type="ARBA" id="ARBA00022448"/>
    </source>
</evidence>
<feature type="transmembrane region" description="Helical" evidence="8">
    <location>
        <begin position="217"/>
        <end position="234"/>
    </location>
</feature>
<dbReference type="InterPro" id="IPR004841">
    <property type="entry name" value="AA-permease/SLC12A_dom"/>
</dbReference>
<evidence type="ECO:0000256" key="8">
    <source>
        <dbReference type="SAM" id="Phobius"/>
    </source>
</evidence>
<evidence type="ECO:0000259" key="9">
    <source>
        <dbReference type="Pfam" id="PF00324"/>
    </source>
</evidence>
<evidence type="ECO:0000256" key="4">
    <source>
        <dbReference type="ARBA" id="ARBA00022692"/>
    </source>
</evidence>
<dbReference type="Proteomes" id="UP000001542">
    <property type="component" value="Unassembled WGS sequence"/>
</dbReference>
<feature type="domain" description="SLC12A transporter C-terminal" evidence="10">
    <location>
        <begin position="574"/>
        <end position="687"/>
    </location>
</feature>
<feature type="transmembrane region" description="Helical" evidence="8">
    <location>
        <begin position="485"/>
        <end position="516"/>
    </location>
</feature>
<feature type="region of interest" description="Disordered" evidence="7">
    <location>
        <begin position="1"/>
        <end position="28"/>
    </location>
</feature>
<evidence type="ECO:0000256" key="6">
    <source>
        <dbReference type="ARBA" id="ARBA00023136"/>
    </source>
</evidence>
<dbReference type="InterPro" id="IPR004842">
    <property type="entry name" value="SLC12A_fam"/>
</dbReference>
<evidence type="ECO:0000259" key="10">
    <source>
        <dbReference type="Pfam" id="PF03522"/>
    </source>
</evidence>
<feature type="transmembrane region" description="Helical" evidence="8">
    <location>
        <begin position="176"/>
        <end position="197"/>
    </location>
</feature>
<dbReference type="PANTHER" id="PTHR11827">
    <property type="entry name" value="SOLUTE CARRIER FAMILY 12, CATION COTRANSPORTERS"/>
    <property type="match status" value="1"/>
</dbReference>
<evidence type="ECO:0000256" key="1">
    <source>
        <dbReference type="ARBA" id="ARBA00004141"/>
    </source>
</evidence>
<dbReference type="KEGG" id="tva:4771453"/>
<feature type="transmembrane region" description="Helical" evidence="8">
    <location>
        <begin position="414"/>
        <end position="435"/>
    </location>
</feature>